<evidence type="ECO:0000313" key="8">
    <source>
        <dbReference type="EMBL" id="PKG21742.1"/>
    </source>
</evidence>
<comment type="caution">
    <text evidence="8">The sequence shown here is derived from an EMBL/GenBank/DDBJ whole genome shotgun (WGS) entry which is preliminary data.</text>
</comment>
<keyword evidence="3" id="KW-0813">Transport</keyword>
<evidence type="ECO:0000256" key="3">
    <source>
        <dbReference type="ARBA" id="ARBA00022448"/>
    </source>
</evidence>
<feature type="domain" description="Fe/B12 periplasmic-binding" evidence="7">
    <location>
        <begin position="59"/>
        <end position="324"/>
    </location>
</feature>
<keyword evidence="9" id="KW-1185">Reference proteome</keyword>
<protein>
    <submittedName>
        <fullName evidence="8">Ferrichrome ABC transporter substrate-binding protein</fullName>
    </submittedName>
</protein>
<dbReference type="GO" id="GO:0005886">
    <property type="term" value="C:plasma membrane"/>
    <property type="evidence" value="ECO:0007669"/>
    <property type="project" value="UniProtKB-SubCell"/>
</dbReference>
<evidence type="ECO:0000259" key="7">
    <source>
        <dbReference type="PROSITE" id="PS50983"/>
    </source>
</evidence>
<dbReference type="SUPFAM" id="SSF53807">
    <property type="entry name" value="Helical backbone' metal receptor"/>
    <property type="match status" value="1"/>
</dbReference>
<dbReference type="Proteomes" id="UP000233375">
    <property type="component" value="Unassembled WGS sequence"/>
</dbReference>
<dbReference type="OrthoDB" id="2241086at2"/>
<evidence type="ECO:0000256" key="5">
    <source>
        <dbReference type="SAM" id="Coils"/>
    </source>
</evidence>
<dbReference type="PROSITE" id="PS51257">
    <property type="entry name" value="PROKAR_LIPOPROTEIN"/>
    <property type="match status" value="1"/>
</dbReference>
<evidence type="ECO:0000256" key="2">
    <source>
        <dbReference type="ARBA" id="ARBA00008814"/>
    </source>
</evidence>
<dbReference type="CDD" id="cd01138">
    <property type="entry name" value="FeuA"/>
    <property type="match status" value="1"/>
</dbReference>
<comment type="subcellular location">
    <subcellularLocation>
        <location evidence="1">Cell membrane</location>
        <topology evidence="1">Lipid-anchor</topology>
    </subcellularLocation>
</comment>
<name>A0A2N0YWV8_9BACI</name>
<gene>
    <name evidence="8" type="ORF">CWS01_20815</name>
</gene>
<evidence type="ECO:0000256" key="4">
    <source>
        <dbReference type="ARBA" id="ARBA00022729"/>
    </source>
</evidence>
<proteinExistence type="inferred from homology"/>
<accession>A0A2N0YWV8</accession>
<dbReference type="PANTHER" id="PTHR30532:SF26">
    <property type="entry name" value="IRON(3+)-HYDROXAMATE-BINDING PROTEIN FHUD"/>
    <property type="match status" value="1"/>
</dbReference>
<evidence type="ECO:0000313" key="9">
    <source>
        <dbReference type="Proteomes" id="UP000233375"/>
    </source>
</evidence>
<dbReference type="GO" id="GO:1901678">
    <property type="term" value="P:iron coordination entity transport"/>
    <property type="evidence" value="ECO:0007669"/>
    <property type="project" value="UniProtKB-ARBA"/>
</dbReference>
<feature type="signal peptide" evidence="6">
    <location>
        <begin position="1"/>
        <end position="26"/>
    </location>
</feature>
<evidence type="ECO:0000256" key="1">
    <source>
        <dbReference type="ARBA" id="ARBA00004193"/>
    </source>
</evidence>
<keyword evidence="4 6" id="KW-0732">Signal</keyword>
<dbReference type="RefSeq" id="WP_101179231.1">
    <property type="nucleotide sequence ID" value="NZ_PISE01000064.1"/>
</dbReference>
<dbReference type="InterPro" id="IPR051313">
    <property type="entry name" value="Bact_iron-sidero_bind"/>
</dbReference>
<dbReference type="GO" id="GO:0030288">
    <property type="term" value="C:outer membrane-bounded periplasmic space"/>
    <property type="evidence" value="ECO:0007669"/>
    <property type="project" value="TreeGrafter"/>
</dbReference>
<reference evidence="8 9" key="1">
    <citation type="journal article" date="2003" name="Int. J. Syst. Evol. Microbiol.">
        <title>Bacillus nealsonii sp. nov., isolated from a spacecraft-assembly facility, whose spores are gamma-radiation resistant.</title>
        <authorList>
            <person name="Venkateswaran K."/>
            <person name="Kempf M."/>
            <person name="Chen F."/>
            <person name="Satomi M."/>
            <person name="Nicholson W."/>
            <person name="Kern R."/>
        </authorList>
    </citation>
    <scope>NUCLEOTIDE SEQUENCE [LARGE SCALE GENOMIC DNA]</scope>
    <source>
        <strain evidence="8 9">FO-92</strain>
    </source>
</reference>
<dbReference type="Gene3D" id="3.40.50.1980">
    <property type="entry name" value="Nitrogenase molybdenum iron protein domain"/>
    <property type="match status" value="2"/>
</dbReference>
<dbReference type="Pfam" id="PF01497">
    <property type="entry name" value="Peripla_BP_2"/>
    <property type="match status" value="1"/>
</dbReference>
<dbReference type="AlphaFoldDB" id="A0A2N0YWV8"/>
<sequence length="325" mass="36468">MRFNRITMLCFTFIMMVILSACGTNSASTSDKENKEDSAKTHIYKSDKGDIELPANPKRVVVADQDYVGEVLTLGITPVGASGWIFETPYYKDQLKGVESVGDKTSISIEKVAGLKPDVILTYNEEYYEQLSKIAPTVLLPFGKYDYRERLTKIGEILNKKEEAKKALAAFDEKVKTKKNELFQKIDKNEKVALVELSDKQVYLFGKNYGRGGEIIYNEFGLHAPAKVEEAAFKTGWAEISLETLPEYLGEADHIFLGVRGASVGANNEEARKKEIMSLKVWKDLPAVKAGNVHIYDVQTLYFQDIMALDNQIDFVSESLTENSK</sequence>
<feature type="coiled-coil region" evidence="5">
    <location>
        <begin position="154"/>
        <end position="181"/>
    </location>
</feature>
<organism evidence="8 9">
    <name type="scientific">Niallia nealsonii</name>
    <dbReference type="NCBI Taxonomy" id="115979"/>
    <lineage>
        <taxon>Bacteria</taxon>
        <taxon>Bacillati</taxon>
        <taxon>Bacillota</taxon>
        <taxon>Bacilli</taxon>
        <taxon>Bacillales</taxon>
        <taxon>Bacillaceae</taxon>
        <taxon>Niallia</taxon>
    </lineage>
</organism>
<evidence type="ECO:0000256" key="6">
    <source>
        <dbReference type="SAM" id="SignalP"/>
    </source>
</evidence>
<comment type="similarity">
    <text evidence="2">Belongs to the bacterial solute-binding protein 8 family.</text>
</comment>
<keyword evidence="5" id="KW-0175">Coiled coil</keyword>
<dbReference type="InterPro" id="IPR002491">
    <property type="entry name" value="ABC_transptr_periplasmic_BD"/>
</dbReference>
<dbReference type="PROSITE" id="PS50983">
    <property type="entry name" value="FE_B12_PBP"/>
    <property type="match status" value="1"/>
</dbReference>
<dbReference type="PANTHER" id="PTHR30532">
    <property type="entry name" value="IRON III DICITRATE-BINDING PERIPLASMIC PROTEIN"/>
    <property type="match status" value="1"/>
</dbReference>
<feature type="chain" id="PRO_5038481015" evidence="6">
    <location>
        <begin position="27"/>
        <end position="325"/>
    </location>
</feature>
<dbReference type="EMBL" id="PISE01000064">
    <property type="protein sequence ID" value="PKG21742.1"/>
    <property type="molecule type" value="Genomic_DNA"/>
</dbReference>